<feature type="compositionally biased region" description="Basic and acidic residues" evidence="1">
    <location>
        <begin position="1"/>
        <end position="11"/>
    </location>
</feature>
<organism evidence="2 3">
    <name type="scientific">Eleusine coracana subsp. coracana</name>
    <dbReference type="NCBI Taxonomy" id="191504"/>
    <lineage>
        <taxon>Eukaryota</taxon>
        <taxon>Viridiplantae</taxon>
        <taxon>Streptophyta</taxon>
        <taxon>Embryophyta</taxon>
        <taxon>Tracheophyta</taxon>
        <taxon>Spermatophyta</taxon>
        <taxon>Magnoliopsida</taxon>
        <taxon>Liliopsida</taxon>
        <taxon>Poales</taxon>
        <taxon>Poaceae</taxon>
        <taxon>PACMAD clade</taxon>
        <taxon>Chloridoideae</taxon>
        <taxon>Cynodonteae</taxon>
        <taxon>Eleusininae</taxon>
        <taxon>Eleusine</taxon>
    </lineage>
</organism>
<comment type="caution">
    <text evidence="2">The sequence shown here is derived from an EMBL/GenBank/DDBJ whole genome shotgun (WGS) entry which is preliminary data.</text>
</comment>
<reference evidence="2" key="2">
    <citation type="submission" date="2021-12" db="EMBL/GenBank/DDBJ databases">
        <title>Resequencing data analysis of finger millet.</title>
        <authorList>
            <person name="Hatakeyama M."/>
            <person name="Aluri S."/>
            <person name="Balachadran M.T."/>
            <person name="Sivarajan S.R."/>
            <person name="Poveda L."/>
            <person name="Shimizu-Inatsugi R."/>
            <person name="Schlapbach R."/>
            <person name="Sreeman S.M."/>
            <person name="Shimizu K.K."/>
        </authorList>
    </citation>
    <scope>NUCLEOTIDE SEQUENCE</scope>
</reference>
<proteinExistence type="predicted"/>
<evidence type="ECO:0000313" key="2">
    <source>
        <dbReference type="EMBL" id="GJM88357.1"/>
    </source>
</evidence>
<dbReference type="Proteomes" id="UP001054889">
    <property type="component" value="Unassembled WGS sequence"/>
</dbReference>
<dbReference type="EMBL" id="BQKI01000002">
    <property type="protein sequence ID" value="GJM88357.1"/>
    <property type="molecule type" value="Genomic_DNA"/>
</dbReference>
<dbReference type="AlphaFoldDB" id="A0AAV5BR40"/>
<gene>
    <name evidence="2" type="primary">ga04412</name>
    <name evidence="2" type="ORF">PR202_ga04412</name>
</gene>
<evidence type="ECO:0000256" key="1">
    <source>
        <dbReference type="SAM" id="MobiDB-lite"/>
    </source>
</evidence>
<evidence type="ECO:0000313" key="3">
    <source>
        <dbReference type="Proteomes" id="UP001054889"/>
    </source>
</evidence>
<protein>
    <submittedName>
        <fullName evidence="2">Uncharacterized protein</fullName>
    </submittedName>
</protein>
<reference evidence="2" key="1">
    <citation type="journal article" date="2018" name="DNA Res.">
        <title>Multiple hybrid de novo genome assembly of finger millet, an orphan allotetraploid crop.</title>
        <authorList>
            <person name="Hatakeyama M."/>
            <person name="Aluri S."/>
            <person name="Balachadran M.T."/>
            <person name="Sivarajan S.R."/>
            <person name="Patrignani A."/>
            <person name="Gruter S."/>
            <person name="Poveda L."/>
            <person name="Shimizu-Inatsugi R."/>
            <person name="Baeten J."/>
            <person name="Francoijs K.J."/>
            <person name="Nataraja K.N."/>
            <person name="Reddy Y.A.N."/>
            <person name="Phadnis S."/>
            <person name="Ravikumar R.L."/>
            <person name="Schlapbach R."/>
            <person name="Sreeman S.M."/>
            <person name="Shimizu K.K."/>
        </authorList>
    </citation>
    <scope>NUCLEOTIDE SEQUENCE</scope>
</reference>
<sequence length="178" mass="20471">MNLERLPAERHGSHHRYARMPPPDQGRGPEPDADGEAAAAPERRLEVLAATASASFRVPDAARVFDELPRASIVAVSRPDAGDITPMLLSYTIEVHYKQFRWRLYKKASQVLYLHFALKRREFLEEFQEKQEQVKEWLQNLGIGEHMPVVHDEDEADDMNVPSPSDETSIRNRYMLIH</sequence>
<feature type="region of interest" description="Disordered" evidence="1">
    <location>
        <begin position="1"/>
        <end position="39"/>
    </location>
</feature>
<name>A0AAV5BR40_ELECO</name>
<keyword evidence="3" id="KW-1185">Reference proteome</keyword>
<accession>A0AAV5BR40</accession>